<proteinExistence type="inferred from homology"/>
<comment type="function">
    <text evidence="11">May be involved in the folding of the extracellular lipase during its passage through the periplasm.</text>
</comment>
<dbReference type="Proteomes" id="UP000193427">
    <property type="component" value="Chromosome"/>
</dbReference>
<keyword evidence="6 11" id="KW-0442">Lipid degradation</keyword>
<dbReference type="SUPFAM" id="SSF158855">
    <property type="entry name" value="Lipase chaperone-like"/>
    <property type="match status" value="1"/>
</dbReference>
<evidence type="ECO:0000256" key="1">
    <source>
        <dbReference type="ARBA" id="ARBA00004383"/>
    </source>
</evidence>
<keyword evidence="7 11" id="KW-1133">Transmembrane helix</keyword>
<keyword evidence="4 11" id="KW-0997">Cell inner membrane</keyword>
<evidence type="ECO:0000256" key="4">
    <source>
        <dbReference type="ARBA" id="ARBA00022519"/>
    </source>
</evidence>
<keyword evidence="5 11" id="KW-0812">Transmembrane</keyword>
<dbReference type="GO" id="GO:0005886">
    <property type="term" value="C:plasma membrane"/>
    <property type="evidence" value="ECO:0007669"/>
    <property type="project" value="UniProtKB-SubCell"/>
</dbReference>
<accession>A0A1W6LEU7</accession>
<evidence type="ECO:0000256" key="11">
    <source>
        <dbReference type="HAMAP-Rule" id="MF_00790"/>
    </source>
</evidence>
<name>A0A1W6LEU7_9BURK</name>
<keyword evidence="9 11" id="KW-0472">Membrane</keyword>
<evidence type="ECO:0000256" key="10">
    <source>
        <dbReference type="ARBA" id="ARBA00023186"/>
    </source>
</evidence>
<evidence type="ECO:0000256" key="5">
    <source>
        <dbReference type="ARBA" id="ARBA00022692"/>
    </source>
</evidence>
<organism evidence="12 13">
    <name type="scientific">Piscinibacter gummiphilus</name>
    <dbReference type="NCBI Taxonomy" id="946333"/>
    <lineage>
        <taxon>Bacteria</taxon>
        <taxon>Pseudomonadati</taxon>
        <taxon>Pseudomonadota</taxon>
        <taxon>Betaproteobacteria</taxon>
        <taxon>Burkholderiales</taxon>
        <taxon>Sphaerotilaceae</taxon>
        <taxon>Piscinibacter</taxon>
    </lineage>
</organism>
<dbReference type="STRING" id="946333.A4W93_23855"/>
<gene>
    <name evidence="11" type="primary">lifO</name>
    <name evidence="12" type="ORF">A4W93_23855</name>
</gene>
<protein>
    <recommendedName>
        <fullName evidence="11">Lipase chaperone</fullName>
    </recommendedName>
    <alternativeName>
        <fullName evidence="11">Lipase activator protein</fullName>
    </alternativeName>
    <alternativeName>
        <fullName evidence="11">Lipase foldase</fullName>
    </alternativeName>
    <alternativeName>
        <fullName evidence="11">Lipase helper protein</fullName>
    </alternativeName>
    <alternativeName>
        <fullName evidence="11">Lipase modulator</fullName>
    </alternativeName>
</protein>
<keyword evidence="8 11" id="KW-0443">Lipid metabolism</keyword>
<dbReference type="GO" id="GO:0016042">
    <property type="term" value="P:lipid catabolic process"/>
    <property type="evidence" value="ECO:0007669"/>
    <property type="project" value="UniProtKB-UniRule"/>
</dbReference>
<comment type="similarity">
    <text evidence="2 11">Belongs to the lipase chaperone family.</text>
</comment>
<feature type="transmembrane region" description="Helical" evidence="11">
    <location>
        <begin position="12"/>
        <end position="32"/>
    </location>
</feature>
<keyword evidence="10 11" id="KW-0143">Chaperone</keyword>
<reference evidence="12 13" key="1">
    <citation type="submission" date="2016-04" db="EMBL/GenBank/DDBJ databases">
        <title>Complete genome sequence of natural rubber-degrading, novel Gram-negative bacterium, Rhizobacter gummiphilus strain NS21.</title>
        <authorList>
            <person name="Tabata M."/>
            <person name="Kasai D."/>
            <person name="Fukuda M."/>
        </authorList>
    </citation>
    <scope>NUCLEOTIDE SEQUENCE [LARGE SCALE GENOMIC DNA]</scope>
    <source>
        <strain evidence="12 13">NS21</strain>
    </source>
</reference>
<evidence type="ECO:0000256" key="6">
    <source>
        <dbReference type="ARBA" id="ARBA00022963"/>
    </source>
</evidence>
<evidence type="ECO:0000256" key="7">
    <source>
        <dbReference type="ARBA" id="ARBA00022989"/>
    </source>
</evidence>
<evidence type="ECO:0000313" key="12">
    <source>
        <dbReference type="EMBL" id="ARN22698.1"/>
    </source>
</evidence>
<dbReference type="GO" id="GO:0051082">
    <property type="term" value="F:unfolded protein binding"/>
    <property type="evidence" value="ECO:0007669"/>
    <property type="project" value="UniProtKB-UniRule"/>
</dbReference>
<evidence type="ECO:0000256" key="2">
    <source>
        <dbReference type="ARBA" id="ARBA00010358"/>
    </source>
</evidence>
<keyword evidence="3 11" id="KW-1003">Cell membrane</keyword>
<dbReference type="AlphaFoldDB" id="A0A1W6LEU7"/>
<dbReference type="HAMAP" id="MF_00790">
    <property type="entry name" value="Lipase_chap"/>
    <property type="match status" value="1"/>
</dbReference>
<comment type="subcellular location">
    <subcellularLocation>
        <location evidence="1">Cell inner membrane</location>
        <topology evidence="1">Single-pass membrane protein</topology>
        <orientation evidence="1">Periplasmic side</orientation>
    </subcellularLocation>
</comment>
<dbReference type="OrthoDB" id="8811361at2"/>
<dbReference type="GO" id="GO:0006457">
    <property type="term" value="P:protein folding"/>
    <property type="evidence" value="ECO:0007669"/>
    <property type="project" value="UniProtKB-UniRule"/>
</dbReference>
<keyword evidence="13" id="KW-1185">Reference proteome</keyword>
<dbReference type="NCBIfam" id="NF002334">
    <property type="entry name" value="PRK01294.1-2"/>
    <property type="match status" value="1"/>
</dbReference>
<dbReference type="Pfam" id="PF03280">
    <property type="entry name" value="Lipase_chap"/>
    <property type="match status" value="1"/>
</dbReference>
<evidence type="ECO:0000256" key="8">
    <source>
        <dbReference type="ARBA" id="ARBA00023098"/>
    </source>
</evidence>
<dbReference type="InterPro" id="IPR004961">
    <property type="entry name" value="Lipase_chaperone"/>
</dbReference>
<sequence>MGAIVVHKPRSARWAGLVFGSVAIGVALAWWVHADDIAGAPRALASAPVADAAPVSPAPVVRGTTATSAVFQTGVEALPASLRGTEVSGELEEDAQGNLKLTRGVRNVFDYFLSATGEEPAAQQRARVAAFAARHVGPRAAAQVLALFDRYVAYKDDLDARLRDTRPVSLEDMRARVVSVRAARDRHFDPAVVKAFFGDEDTYDTYSLGRLAIMKDTSLSPQEKARRVAALRAGLPESMRSEQDVVEVVETLGTLTEDLKQRSGTASDLRQLRETLVGSEAAERLETLDRQTEAWNHRVADYLRQRAVLLGDVSLADSTRRERVDALRSEAFSATERLRIETIERIQDSGARDATSASRLSVPG</sequence>
<dbReference type="KEGG" id="rgu:A4W93_23855"/>
<dbReference type="RefSeq" id="WP_085753005.1">
    <property type="nucleotide sequence ID" value="NZ_BSPR01000018.1"/>
</dbReference>
<evidence type="ECO:0000256" key="3">
    <source>
        <dbReference type="ARBA" id="ARBA00022475"/>
    </source>
</evidence>
<evidence type="ECO:0000313" key="13">
    <source>
        <dbReference type="Proteomes" id="UP000193427"/>
    </source>
</evidence>
<dbReference type="EMBL" id="CP015118">
    <property type="protein sequence ID" value="ARN22698.1"/>
    <property type="molecule type" value="Genomic_DNA"/>
</dbReference>
<evidence type="ECO:0000256" key="9">
    <source>
        <dbReference type="ARBA" id="ARBA00023136"/>
    </source>
</evidence>